<sequence length="201" mass="22662">MDETEDRMLAMQYSFTLPADYDMSIIRRRIETKGHLTDGFPQLVFKAFLHAGRDSQRNHAPENLYAPFYLWDRPEGMNRFLGSQGFTAVTQAFGWPSVKIWSVWHARVQPNIAAATRATREVIPIRPYAHLSDLGMAEIECAQADVDAHGALCAVSGFDPGAWTLVRFRLWLQDRDIFDREGVQAYDVGHLSLPANGGAHV</sequence>
<protein>
    <recommendedName>
        <fullName evidence="2">DUF4865 domain-containing protein</fullName>
    </recommendedName>
</protein>
<evidence type="ECO:0000313" key="1">
    <source>
        <dbReference type="EMBL" id="OIQ77409.1"/>
    </source>
</evidence>
<evidence type="ECO:0008006" key="2">
    <source>
        <dbReference type="Google" id="ProtNLM"/>
    </source>
</evidence>
<comment type="caution">
    <text evidence="1">The sequence shown here is derived from an EMBL/GenBank/DDBJ whole genome shotgun (WGS) entry which is preliminary data.</text>
</comment>
<dbReference type="Pfam" id="PF16157">
    <property type="entry name" value="DUF4865"/>
    <property type="match status" value="1"/>
</dbReference>
<proteinExistence type="predicted"/>
<reference evidence="1" key="1">
    <citation type="submission" date="2016-10" db="EMBL/GenBank/DDBJ databases">
        <title>Sequence of Gallionella enrichment culture.</title>
        <authorList>
            <person name="Poehlein A."/>
            <person name="Muehling M."/>
            <person name="Daniel R."/>
        </authorList>
    </citation>
    <scope>NUCLEOTIDE SEQUENCE</scope>
</reference>
<dbReference type="InterPro" id="IPR032349">
    <property type="entry name" value="DUF4865"/>
</dbReference>
<gene>
    <name evidence="1" type="ORF">GALL_409020</name>
</gene>
<organism evidence="1">
    <name type="scientific">mine drainage metagenome</name>
    <dbReference type="NCBI Taxonomy" id="410659"/>
    <lineage>
        <taxon>unclassified sequences</taxon>
        <taxon>metagenomes</taxon>
        <taxon>ecological metagenomes</taxon>
    </lineage>
</organism>
<dbReference type="AlphaFoldDB" id="A0A1J5Q114"/>
<name>A0A1J5Q114_9ZZZZ</name>
<accession>A0A1J5Q114</accession>
<dbReference type="EMBL" id="MLJW01001623">
    <property type="protein sequence ID" value="OIQ77409.1"/>
    <property type="molecule type" value="Genomic_DNA"/>
</dbReference>